<dbReference type="PANTHER" id="PTHR47168">
    <property type="entry name" value="RING ZINC FINGER DOMAIN SUPERFAMILY PROTEIN-RELATED"/>
    <property type="match status" value="1"/>
</dbReference>
<evidence type="ECO:0000256" key="7">
    <source>
        <dbReference type="ARBA" id="ARBA00022833"/>
    </source>
</evidence>
<evidence type="ECO:0000256" key="8">
    <source>
        <dbReference type="ARBA" id="ARBA00022989"/>
    </source>
</evidence>
<keyword evidence="15" id="KW-1185">Reference proteome</keyword>
<evidence type="ECO:0000313" key="14">
    <source>
        <dbReference type="EMBL" id="KAK9868281.1"/>
    </source>
</evidence>
<evidence type="ECO:0000256" key="12">
    <source>
        <dbReference type="SAM" id="Phobius"/>
    </source>
</evidence>
<dbReference type="SMART" id="SM00184">
    <property type="entry name" value="RING"/>
    <property type="match status" value="1"/>
</dbReference>
<evidence type="ECO:0000256" key="10">
    <source>
        <dbReference type="PROSITE-ProRule" id="PRU00175"/>
    </source>
</evidence>
<dbReference type="InterPro" id="IPR013083">
    <property type="entry name" value="Znf_RING/FYVE/PHD"/>
</dbReference>
<comment type="caution">
    <text evidence="14">The sequence shown here is derived from an EMBL/GenBank/DDBJ whole genome shotgun (WGS) entry which is preliminary data.</text>
</comment>
<dbReference type="EC" id="2.3.2.27" evidence="3"/>
<evidence type="ECO:0000256" key="4">
    <source>
        <dbReference type="ARBA" id="ARBA00022692"/>
    </source>
</evidence>
<dbReference type="CDD" id="cd23118">
    <property type="entry name" value="RING-H2_SIS3"/>
    <property type="match status" value="1"/>
</dbReference>
<dbReference type="Pfam" id="PF02225">
    <property type="entry name" value="PA"/>
    <property type="match status" value="1"/>
</dbReference>
<name>A0AAW1TI21_9CHLO</name>
<protein>
    <recommendedName>
        <fullName evidence="3">RING-type E3 ubiquitin transferase</fullName>
        <ecNumber evidence="3">2.3.2.27</ecNumber>
    </recommendedName>
</protein>
<keyword evidence="4 12" id="KW-0812">Transmembrane</keyword>
<dbReference type="SUPFAM" id="SSF57850">
    <property type="entry name" value="RING/U-box"/>
    <property type="match status" value="1"/>
</dbReference>
<dbReference type="PANTHER" id="PTHR47168:SF1">
    <property type="entry name" value="OS02G0798600 PROTEIN"/>
    <property type="match status" value="1"/>
</dbReference>
<comment type="subcellular location">
    <subcellularLocation>
        <location evidence="2">Membrane</location>
        <topology evidence="2">Single-pass membrane protein</topology>
    </subcellularLocation>
</comment>
<dbReference type="InterPro" id="IPR001841">
    <property type="entry name" value="Znf_RING"/>
</dbReference>
<dbReference type="AlphaFoldDB" id="A0AAW1TI21"/>
<evidence type="ECO:0000256" key="9">
    <source>
        <dbReference type="ARBA" id="ARBA00023136"/>
    </source>
</evidence>
<sequence length="530" mass="57180">MALLPLLALAHASVIIKTANYTLDPFAALPAKFGSRLNFQGVEGDLVAAEPADACSDIRRPDSSLNPWIAVISRSRGVGQGCNFATKVLRAQAAGATAAIVYDDAYEPLVIMDKLANTPEPGIPSVFVSQQTGIVMNRLLKAGVTAAILLPVDDAAWMSLLMSLFAAAMALSIVIATFYFIRRLQARVAGLPDGGYQIIHSRSDGMTPAEMRTLPVIMHETPMRANSTRLPGAGGSSESEEEDSPQGAKGGGTLKTCTVCLEDYREGEKLRVLPCKHRFHMECIDQWLSSRKPLCPVCKWDALVPVPRAEGEDEESGFIAPLDPQPTLTVYRRSPSRLRSWLHWLQGRQRQADDLAIPLAAEPHLADQTEGRSDASHNAAHQPSPARPAGQPRVSEDEPPSTPSNFPGLHFQRRGEDERDEEEGEIQPAPPALSNLGPSAEVRGQGPRRTTSARPSMREAAEEGGGRERTRARQIAQPPRHPFLARLSAQPHAGNPSDSRAGSAPVVRALEPAMSASAPEPHQGRSLQET</sequence>
<dbReference type="GO" id="GO:0008270">
    <property type="term" value="F:zinc ion binding"/>
    <property type="evidence" value="ECO:0007669"/>
    <property type="project" value="UniProtKB-KW"/>
</dbReference>
<gene>
    <name evidence="14" type="ORF">WJX84_002147</name>
</gene>
<evidence type="ECO:0000256" key="2">
    <source>
        <dbReference type="ARBA" id="ARBA00004167"/>
    </source>
</evidence>
<feature type="region of interest" description="Disordered" evidence="11">
    <location>
        <begin position="225"/>
        <end position="250"/>
    </location>
</feature>
<organism evidence="14 15">
    <name type="scientific">Apatococcus fuscideae</name>
    <dbReference type="NCBI Taxonomy" id="2026836"/>
    <lineage>
        <taxon>Eukaryota</taxon>
        <taxon>Viridiplantae</taxon>
        <taxon>Chlorophyta</taxon>
        <taxon>core chlorophytes</taxon>
        <taxon>Trebouxiophyceae</taxon>
        <taxon>Chlorellales</taxon>
        <taxon>Chlorellaceae</taxon>
        <taxon>Apatococcus</taxon>
    </lineage>
</organism>
<evidence type="ECO:0000259" key="13">
    <source>
        <dbReference type="PROSITE" id="PS50089"/>
    </source>
</evidence>
<feature type="compositionally biased region" description="Basic and acidic residues" evidence="11">
    <location>
        <begin position="366"/>
        <end position="375"/>
    </location>
</feature>
<evidence type="ECO:0000256" key="1">
    <source>
        <dbReference type="ARBA" id="ARBA00000900"/>
    </source>
</evidence>
<evidence type="ECO:0000256" key="6">
    <source>
        <dbReference type="ARBA" id="ARBA00022771"/>
    </source>
</evidence>
<dbReference type="PROSITE" id="PS50089">
    <property type="entry name" value="ZF_RING_2"/>
    <property type="match status" value="1"/>
</dbReference>
<dbReference type="Pfam" id="PF13639">
    <property type="entry name" value="zf-RING_2"/>
    <property type="match status" value="1"/>
</dbReference>
<feature type="compositionally biased region" description="Basic and acidic residues" evidence="11">
    <location>
        <begin position="456"/>
        <end position="471"/>
    </location>
</feature>
<dbReference type="Gene3D" id="3.30.40.10">
    <property type="entry name" value="Zinc/RING finger domain, C3HC4 (zinc finger)"/>
    <property type="match status" value="1"/>
</dbReference>
<dbReference type="GO" id="GO:0061630">
    <property type="term" value="F:ubiquitin protein ligase activity"/>
    <property type="evidence" value="ECO:0007669"/>
    <property type="project" value="UniProtKB-EC"/>
</dbReference>
<feature type="transmembrane region" description="Helical" evidence="12">
    <location>
        <begin position="157"/>
        <end position="181"/>
    </location>
</feature>
<dbReference type="Gene3D" id="3.50.30.30">
    <property type="match status" value="1"/>
</dbReference>
<keyword evidence="6 10" id="KW-0863">Zinc-finger</keyword>
<evidence type="ECO:0000256" key="11">
    <source>
        <dbReference type="SAM" id="MobiDB-lite"/>
    </source>
</evidence>
<evidence type="ECO:0000256" key="5">
    <source>
        <dbReference type="ARBA" id="ARBA00022723"/>
    </source>
</evidence>
<proteinExistence type="predicted"/>
<dbReference type="InterPro" id="IPR051653">
    <property type="entry name" value="E3_ligase_sorting_rcpt"/>
</dbReference>
<keyword evidence="7" id="KW-0862">Zinc</keyword>
<feature type="domain" description="RING-type" evidence="13">
    <location>
        <begin position="257"/>
        <end position="299"/>
    </location>
</feature>
<keyword evidence="9 12" id="KW-0472">Membrane</keyword>
<dbReference type="InterPro" id="IPR046450">
    <property type="entry name" value="PA_dom_sf"/>
</dbReference>
<reference evidence="14 15" key="1">
    <citation type="journal article" date="2024" name="Nat. Commun.">
        <title>Phylogenomics reveals the evolutionary origins of lichenization in chlorophyte algae.</title>
        <authorList>
            <person name="Puginier C."/>
            <person name="Libourel C."/>
            <person name="Otte J."/>
            <person name="Skaloud P."/>
            <person name="Haon M."/>
            <person name="Grisel S."/>
            <person name="Petersen M."/>
            <person name="Berrin J.G."/>
            <person name="Delaux P.M."/>
            <person name="Dal Grande F."/>
            <person name="Keller J."/>
        </authorList>
    </citation>
    <scope>NUCLEOTIDE SEQUENCE [LARGE SCALE GENOMIC DNA]</scope>
    <source>
        <strain evidence="14 15">SAG 2523</strain>
    </source>
</reference>
<comment type="catalytic activity">
    <reaction evidence="1">
        <text>S-ubiquitinyl-[E2 ubiquitin-conjugating enzyme]-L-cysteine + [acceptor protein]-L-lysine = [E2 ubiquitin-conjugating enzyme]-L-cysteine + N(6)-ubiquitinyl-[acceptor protein]-L-lysine.</text>
        <dbReference type="EC" id="2.3.2.27"/>
    </reaction>
</comment>
<dbReference type="InterPro" id="IPR003137">
    <property type="entry name" value="PA_domain"/>
</dbReference>
<dbReference type="SUPFAM" id="SSF52025">
    <property type="entry name" value="PA domain"/>
    <property type="match status" value="1"/>
</dbReference>
<accession>A0AAW1TI21</accession>
<keyword evidence="8 12" id="KW-1133">Transmembrane helix</keyword>
<dbReference type="EMBL" id="JALJOV010000036">
    <property type="protein sequence ID" value="KAK9868281.1"/>
    <property type="molecule type" value="Genomic_DNA"/>
</dbReference>
<evidence type="ECO:0000313" key="15">
    <source>
        <dbReference type="Proteomes" id="UP001485043"/>
    </source>
</evidence>
<keyword evidence="5" id="KW-0479">Metal-binding</keyword>
<dbReference type="Proteomes" id="UP001485043">
    <property type="component" value="Unassembled WGS sequence"/>
</dbReference>
<dbReference type="GO" id="GO:0016020">
    <property type="term" value="C:membrane"/>
    <property type="evidence" value="ECO:0007669"/>
    <property type="project" value="UniProtKB-SubCell"/>
</dbReference>
<feature type="region of interest" description="Disordered" evidence="11">
    <location>
        <begin position="366"/>
        <end position="530"/>
    </location>
</feature>
<evidence type="ECO:0000256" key="3">
    <source>
        <dbReference type="ARBA" id="ARBA00012483"/>
    </source>
</evidence>